<name>A0A4R9A928_9MICO</name>
<comment type="caution">
    <text evidence="2">The sequence shown here is derived from an EMBL/GenBank/DDBJ whole genome shotgun (WGS) entry which is preliminary data.</text>
</comment>
<feature type="region of interest" description="Disordered" evidence="1">
    <location>
        <begin position="1"/>
        <end position="21"/>
    </location>
</feature>
<evidence type="ECO:0000313" key="2">
    <source>
        <dbReference type="EMBL" id="TFD54178.1"/>
    </source>
</evidence>
<dbReference type="OrthoDB" id="5123691at2"/>
<dbReference type="Pfam" id="PF13822">
    <property type="entry name" value="ACC_epsilon"/>
    <property type="match status" value="1"/>
</dbReference>
<evidence type="ECO:0000313" key="3">
    <source>
        <dbReference type="Proteomes" id="UP000297447"/>
    </source>
</evidence>
<accession>A0A4R9A928</accession>
<gene>
    <name evidence="2" type="ORF">E3T55_04110</name>
</gene>
<proteinExistence type="predicted"/>
<keyword evidence="3" id="KW-1185">Reference proteome</keyword>
<feature type="region of interest" description="Disordered" evidence="1">
    <location>
        <begin position="52"/>
        <end position="90"/>
    </location>
</feature>
<dbReference type="RefSeq" id="WP_134518310.1">
    <property type="nucleotide sequence ID" value="NZ_SOHE01000017.1"/>
</dbReference>
<organism evidence="2 3">
    <name type="scientific">Cryobacterium frigoriphilum</name>
    <dbReference type="NCBI Taxonomy" id="1259150"/>
    <lineage>
        <taxon>Bacteria</taxon>
        <taxon>Bacillati</taxon>
        <taxon>Actinomycetota</taxon>
        <taxon>Actinomycetes</taxon>
        <taxon>Micrococcales</taxon>
        <taxon>Microbacteriaceae</taxon>
        <taxon>Cryobacterium</taxon>
    </lineage>
</organism>
<dbReference type="Proteomes" id="UP000297447">
    <property type="component" value="Unassembled WGS sequence"/>
</dbReference>
<dbReference type="EMBL" id="SOHE01000017">
    <property type="protein sequence ID" value="TFD54178.1"/>
    <property type="molecule type" value="Genomic_DNA"/>
</dbReference>
<dbReference type="GO" id="GO:0004658">
    <property type="term" value="F:propionyl-CoA carboxylase activity"/>
    <property type="evidence" value="ECO:0007669"/>
    <property type="project" value="InterPro"/>
</dbReference>
<dbReference type="AlphaFoldDB" id="A0A4R9A928"/>
<evidence type="ECO:0000256" key="1">
    <source>
        <dbReference type="SAM" id="MobiDB-lite"/>
    </source>
</evidence>
<protein>
    <submittedName>
        <fullName evidence="2">Acyl-CoA carboxylase subunit epsilon</fullName>
    </submittedName>
</protein>
<sequence length="90" mass="9439">MTESREVSALPAAPPAPAAGIDPAEIIFVSRNVTAMEASAVTAVLQGLLQEESDGSRTAPAHGQSAWQRSTRGIRRPLTPGPGQWRSFTA</sequence>
<reference evidence="2 3" key="1">
    <citation type="submission" date="2019-03" db="EMBL/GenBank/DDBJ databases">
        <title>Genomics of glacier-inhabiting Cryobacterium strains.</title>
        <authorList>
            <person name="Liu Q."/>
            <person name="Xin Y.-H."/>
        </authorList>
    </citation>
    <scope>NUCLEOTIDE SEQUENCE [LARGE SCALE GENOMIC DNA]</scope>
    <source>
        <strain evidence="2 3">Hh14</strain>
    </source>
</reference>
<dbReference type="InterPro" id="IPR032716">
    <property type="entry name" value="ACC_epsilon"/>
</dbReference>
<dbReference type="GO" id="GO:0003989">
    <property type="term" value="F:acetyl-CoA carboxylase activity"/>
    <property type="evidence" value="ECO:0007669"/>
    <property type="project" value="InterPro"/>
</dbReference>